<gene>
    <name evidence="5" type="ORF">LELG_02693</name>
</gene>
<feature type="domain" description="Uracil-DNA glycosylase-like" evidence="4">
    <location>
        <begin position="93"/>
        <end position="307"/>
    </location>
</feature>
<dbReference type="EMBL" id="CH981526">
    <property type="protein sequence ID" value="EDK44514.1"/>
    <property type="molecule type" value="Genomic_DNA"/>
</dbReference>
<dbReference type="KEGG" id="lel:PVL30_003540"/>
<keyword evidence="2" id="KW-0378">Hydrolase</keyword>
<keyword evidence="6" id="KW-1185">Reference proteome</keyword>
<dbReference type="HOGENOM" id="CLU_042829_1_0_1"/>
<evidence type="ECO:0000256" key="3">
    <source>
        <dbReference type="ARBA" id="ARBA00023204"/>
    </source>
</evidence>
<dbReference type="Proteomes" id="UP000001996">
    <property type="component" value="Unassembled WGS sequence"/>
</dbReference>
<dbReference type="InParanoid" id="A5DZA6"/>
<dbReference type="GeneID" id="5233000"/>
<keyword evidence="3" id="KW-0234">DNA repair</keyword>
<name>A5DZA6_LODEL</name>
<dbReference type="Pfam" id="PF03167">
    <property type="entry name" value="UDG"/>
    <property type="match status" value="1"/>
</dbReference>
<sequence length="312" mass="35847">MMNKSLKTVIETFKYEGDDKAKKNLENVLKSIKSVKVNKRVTSSRRLLTKVKSTSIIHKSNASATYNVSNSPLKAQKVKIDTSKLPDLRHSLNSNLKLLFVGYNPGVQSSIQQHHYAHHSNLFWKLFNQANVLQRVVQKRKKKENGMHQKVFDDDDDDDKYLKTLLSTGCSAIHDFDLIKYDIGFSDLSLRCTVRAEELTSEEKIANIPRLIREINESNAENVVLIGKGIWEVIVKFYKAQLGIKFQLNKDNFQWGQIAESKDKQYNQIIEHVYAQLPKHTTIYAFPSTSGLVASMKFSEKLRLWQEMANNL</sequence>
<keyword evidence="1" id="KW-0227">DNA damage</keyword>
<dbReference type="VEuPathDB" id="FungiDB:LELG_02693"/>
<dbReference type="PANTHER" id="PTHR12159">
    <property type="entry name" value="G/T AND G/U MISMATCH-SPECIFIC DNA GLYCOSYLASE"/>
    <property type="match status" value="1"/>
</dbReference>
<dbReference type="InterPro" id="IPR036895">
    <property type="entry name" value="Uracil-DNA_glycosylase-like_sf"/>
</dbReference>
<reference evidence="5 6" key="1">
    <citation type="journal article" date="2009" name="Nature">
        <title>Evolution of pathogenicity and sexual reproduction in eight Candida genomes.</title>
        <authorList>
            <person name="Butler G."/>
            <person name="Rasmussen M.D."/>
            <person name="Lin M.F."/>
            <person name="Santos M.A."/>
            <person name="Sakthikumar S."/>
            <person name="Munro C.A."/>
            <person name="Rheinbay E."/>
            <person name="Grabherr M."/>
            <person name="Forche A."/>
            <person name="Reedy J.L."/>
            <person name="Agrafioti I."/>
            <person name="Arnaud M.B."/>
            <person name="Bates S."/>
            <person name="Brown A.J."/>
            <person name="Brunke S."/>
            <person name="Costanzo M.C."/>
            <person name="Fitzpatrick D.A."/>
            <person name="de Groot P.W."/>
            <person name="Harris D."/>
            <person name="Hoyer L.L."/>
            <person name="Hube B."/>
            <person name="Klis F.M."/>
            <person name="Kodira C."/>
            <person name="Lennard N."/>
            <person name="Logue M.E."/>
            <person name="Martin R."/>
            <person name="Neiman A.M."/>
            <person name="Nikolaou E."/>
            <person name="Quail M.A."/>
            <person name="Quinn J."/>
            <person name="Santos M.C."/>
            <person name="Schmitzberger F.F."/>
            <person name="Sherlock G."/>
            <person name="Shah P."/>
            <person name="Silverstein K.A."/>
            <person name="Skrzypek M.S."/>
            <person name="Soll D."/>
            <person name="Staggs R."/>
            <person name="Stansfield I."/>
            <person name="Stumpf M.P."/>
            <person name="Sudbery P.E."/>
            <person name="Srikantha T."/>
            <person name="Zeng Q."/>
            <person name="Berman J."/>
            <person name="Berriman M."/>
            <person name="Heitman J."/>
            <person name="Gow N.A."/>
            <person name="Lorenz M.C."/>
            <person name="Birren B.W."/>
            <person name="Kellis M."/>
            <person name="Cuomo C.A."/>
        </authorList>
    </citation>
    <scope>NUCLEOTIDE SEQUENCE [LARGE SCALE GENOMIC DNA]</scope>
    <source>
        <strain evidence="6">ATCC 11503 / BCRC 21390 / CBS 2605 / JCM 1781 / NBRC 1676 / NRRL YB-4239</strain>
    </source>
</reference>
<dbReference type="CDD" id="cd10028">
    <property type="entry name" value="UDG-F2_TDG_MUG"/>
    <property type="match status" value="1"/>
</dbReference>
<dbReference type="AlphaFoldDB" id="A5DZA6"/>
<accession>A5DZA6</accession>
<dbReference type="Gene3D" id="3.40.470.10">
    <property type="entry name" value="Uracil-DNA glycosylase-like domain"/>
    <property type="match status" value="1"/>
</dbReference>
<evidence type="ECO:0000313" key="5">
    <source>
        <dbReference type="EMBL" id="EDK44514.1"/>
    </source>
</evidence>
<dbReference type="STRING" id="379508.A5DZA6"/>
<dbReference type="GO" id="GO:0006285">
    <property type="term" value="P:base-excision repair, AP site formation"/>
    <property type="evidence" value="ECO:0007669"/>
    <property type="project" value="InterPro"/>
</dbReference>
<evidence type="ECO:0000313" key="6">
    <source>
        <dbReference type="Proteomes" id="UP000001996"/>
    </source>
</evidence>
<dbReference type="PANTHER" id="PTHR12159:SF9">
    <property type="entry name" value="G_T MISMATCH-SPECIFIC THYMINE DNA GLYCOSYLASE"/>
    <property type="match status" value="1"/>
</dbReference>
<dbReference type="OMA" id="MCVVGKS"/>
<dbReference type="OrthoDB" id="565731at2759"/>
<organism evidence="5 6">
    <name type="scientific">Lodderomyces elongisporus (strain ATCC 11503 / CBS 2605 / JCM 1781 / NBRC 1676 / NRRL YB-4239)</name>
    <name type="common">Yeast</name>
    <name type="synonym">Saccharomyces elongisporus</name>
    <dbReference type="NCBI Taxonomy" id="379508"/>
    <lineage>
        <taxon>Eukaryota</taxon>
        <taxon>Fungi</taxon>
        <taxon>Dikarya</taxon>
        <taxon>Ascomycota</taxon>
        <taxon>Saccharomycotina</taxon>
        <taxon>Pichiomycetes</taxon>
        <taxon>Debaryomycetaceae</taxon>
        <taxon>Candida/Lodderomyces clade</taxon>
        <taxon>Lodderomyces</taxon>
    </lineage>
</organism>
<protein>
    <recommendedName>
        <fullName evidence="4">Uracil-DNA glycosylase-like domain-containing protein</fullName>
    </recommendedName>
</protein>
<dbReference type="GO" id="GO:0008263">
    <property type="term" value="F:pyrimidine-specific mismatch base pair DNA N-glycosylase activity"/>
    <property type="evidence" value="ECO:0007669"/>
    <property type="project" value="TreeGrafter"/>
</dbReference>
<evidence type="ECO:0000259" key="4">
    <source>
        <dbReference type="Pfam" id="PF03167"/>
    </source>
</evidence>
<dbReference type="eggNOG" id="KOG4120">
    <property type="taxonomic scope" value="Eukaryota"/>
</dbReference>
<evidence type="ECO:0000256" key="2">
    <source>
        <dbReference type="ARBA" id="ARBA00022801"/>
    </source>
</evidence>
<dbReference type="GO" id="GO:0004844">
    <property type="term" value="F:uracil DNA N-glycosylase activity"/>
    <property type="evidence" value="ECO:0007669"/>
    <property type="project" value="TreeGrafter"/>
</dbReference>
<dbReference type="InterPro" id="IPR005122">
    <property type="entry name" value="Uracil-DNA_glycosylase-like"/>
</dbReference>
<dbReference type="InterPro" id="IPR015637">
    <property type="entry name" value="MUG/TDG"/>
</dbReference>
<proteinExistence type="predicted"/>
<dbReference type="SUPFAM" id="SSF52141">
    <property type="entry name" value="Uracil-DNA glycosylase-like"/>
    <property type="match status" value="1"/>
</dbReference>
<evidence type="ECO:0000256" key="1">
    <source>
        <dbReference type="ARBA" id="ARBA00022763"/>
    </source>
</evidence>